<proteinExistence type="predicted"/>
<dbReference type="EMBL" id="BQKI01000005">
    <property type="protein sequence ID" value="GJM95536.1"/>
    <property type="molecule type" value="Genomic_DNA"/>
</dbReference>
<sequence>MIATNRSALLSPETQFTLLSARPLPPPAAMATTVPFHSNWILLDRFVRRRDDHSFPADSPTAGTITNSRGDLFDVCLDLNAPPRGHQTSS</sequence>
<name>A0AAV5CBQ5_ELECO</name>
<reference evidence="1" key="2">
    <citation type="submission" date="2021-12" db="EMBL/GenBank/DDBJ databases">
        <title>Resequencing data analysis of finger millet.</title>
        <authorList>
            <person name="Hatakeyama M."/>
            <person name="Aluri S."/>
            <person name="Balachadran M.T."/>
            <person name="Sivarajan S.R."/>
            <person name="Poveda L."/>
            <person name="Shimizu-Inatsugi R."/>
            <person name="Schlapbach R."/>
            <person name="Sreeman S.M."/>
            <person name="Shimizu K.K."/>
        </authorList>
    </citation>
    <scope>NUCLEOTIDE SEQUENCE</scope>
</reference>
<evidence type="ECO:0000313" key="2">
    <source>
        <dbReference type="Proteomes" id="UP001054889"/>
    </source>
</evidence>
<reference evidence="1" key="1">
    <citation type="journal article" date="2018" name="DNA Res.">
        <title>Multiple hybrid de novo genome assembly of finger millet, an orphan allotetraploid crop.</title>
        <authorList>
            <person name="Hatakeyama M."/>
            <person name="Aluri S."/>
            <person name="Balachadran M.T."/>
            <person name="Sivarajan S.R."/>
            <person name="Patrignani A."/>
            <person name="Gruter S."/>
            <person name="Poveda L."/>
            <person name="Shimizu-Inatsugi R."/>
            <person name="Baeten J."/>
            <person name="Francoijs K.J."/>
            <person name="Nataraja K.N."/>
            <person name="Reddy Y.A.N."/>
            <person name="Phadnis S."/>
            <person name="Ravikumar R.L."/>
            <person name="Schlapbach R."/>
            <person name="Sreeman S.M."/>
            <person name="Shimizu K.K."/>
        </authorList>
    </citation>
    <scope>NUCLEOTIDE SEQUENCE</scope>
</reference>
<organism evidence="1 2">
    <name type="scientific">Eleusine coracana subsp. coracana</name>
    <dbReference type="NCBI Taxonomy" id="191504"/>
    <lineage>
        <taxon>Eukaryota</taxon>
        <taxon>Viridiplantae</taxon>
        <taxon>Streptophyta</taxon>
        <taxon>Embryophyta</taxon>
        <taxon>Tracheophyta</taxon>
        <taxon>Spermatophyta</taxon>
        <taxon>Magnoliopsida</taxon>
        <taxon>Liliopsida</taxon>
        <taxon>Poales</taxon>
        <taxon>Poaceae</taxon>
        <taxon>PACMAD clade</taxon>
        <taxon>Chloridoideae</taxon>
        <taxon>Cynodonteae</taxon>
        <taxon>Eleusininae</taxon>
        <taxon>Eleusine</taxon>
    </lineage>
</organism>
<dbReference type="Proteomes" id="UP001054889">
    <property type="component" value="Unassembled WGS sequence"/>
</dbReference>
<dbReference type="AlphaFoldDB" id="A0AAV5CBQ5"/>
<keyword evidence="2" id="KW-1185">Reference proteome</keyword>
<protein>
    <submittedName>
        <fullName evidence="1">Uncharacterized protein</fullName>
    </submittedName>
</protein>
<accession>A0AAV5CBQ5</accession>
<gene>
    <name evidence="1" type="primary">ga12282</name>
    <name evidence="1" type="ORF">PR202_ga12282</name>
</gene>
<evidence type="ECO:0000313" key="1">
    <source>
        <dbReference type="EMBL" id="GJM95536.1"/>
    </source>
</evidence>
<comment type="caution">
    <text evidence="1">The sequence shown here is derived from an EMBL/GenBank/DDBJ whole genome shotgun (WGS) entry which is preliminary data.</text>
</comment>